<comment type="caution">
    <text evidence="12">The sequence shown here is derived from an EMBL/GenBank/DDBJ whole genome shotgun (WGS) entry which is preliminary data.</text>
</comment>
<evidence type="ECO:0000256" key="5">
    <source>
        <dbReference type="ARBA" id="ARBA00022833"/>
    </source>
</evidence>
<evidence type="ECO:0000256" key="6">
    <source>
        <dbReference type="ARBA" id="ARBA00023163"/>
    </source>
</evidence>
<evidence type="ECO:0000256" key="2">
    <source>
        <dbReference type="ARBA" id="ARBA00022478"/>
    </source>
</evidence>
<evidence type="ECO:0000259" key="11">
    <source>
        <dbReference type="PROSITE" id="PS51133"/>
    </source>
</evidence>
<dbReference type="Proteomes" id="UP000192596">
    <property type="component" value="Unassembled WGS sequence"/>
</dbReference>
<evidence type="ECO:0000313" key="12">
    <source>
        <dbReference type="EMBL" id="OQN97476.1"/>
    </source>
</evidence>
<evidence type="ECO:0000256" key="3">
    <source>
        <dbReference type="ARBA" id="ARBA00022723"/>
    </source>
</evidence>
<feature type="binding site" evidence="9">
    <location>
        <position position="8"/>
    </location>
    <ligand>
        <name>Zn(2+)</name>
        <dbReference type="ChEBI" id="CHEBI:29105"/>
        <label>1</label>
    </ligand>
</feature>
<evidence type="ECO:0000256" key="8">
    <source>
        <dbReference type="PIRNR" id="PIRNR005586"/>
    </source>
</evidence>
<dbReference type="GO" id="GO:0008270">
    <property type="term" value="F:zinc ion binding"/>
    <property type="evidence" value="ECO:0007669"/>
    <property type="project" value="UniProtKB-KW"/>
</dbReference>
<sequence length="123" mass="14117">MLLFCPSCSNLLTISPLPSHELPPQSAHLANRSRFECRTCPYQMLLDRKYYERKTLPKTNPGEGDILGGAEAWKNVDQTEAKCVREGCGGEKAYWRQVQIRSADEPMTRFYRCVECGGEWREN</sequence>
<gene>
    <name evidence="12" type="ORF">B0A48_16629</name>
</gene>
<dbReference type="InterPro" id="IPR034014">
    <property type="entry name" value="Zn_ribbon_RPC11_C"/>
</dbReference>
<keyword evidence="5 9" id="KW-0862">Zinc</keyword>
<dbReference type="PROSITE" id="PS51133">
    <property type="entry name" value="ZF_TFIIS_2"/>
    <property type="match status" value="1"/>
</dbReference>
<dbReference type="EMBL" id="NAJO01000053">
    <property type="protein sequence ID" value="OQN97476.1"/>
    <property type="molecule type" value="Genomic_DNA"/>
</dbReference>
<evidence type="ECO:0000256" key="1">
    <source>
        <dbReference type="ARBA" id="ARBA00004123"/>
    </source>
</evidence>
<keyword evidence="3 9" id="KW-0479">Metal-binding</keyword>
<dbReference type="SUPFAM" id="SSF57783">
    <property type="entry name" value="Zinc beta-ribbon"/>
    <property type="match status" value="1"/>
</dbReference>
<feature type="binding site" evidence="9">
    <location>
        <position position="116"/>
    </location>
    <ligand>
        <name>Zn(2+)</name>
        <dbReference type="ChEBI" id="CHEBI:29105"/>
        <label>2</label>
    </ligand>
</feature>
<feature type="binding site" evidence="9">
    <location>
        <position position="40"/>
    </location>
    <ligand>
        <name>Zn(2+)</name>
        <dbReference type="ChEBI" id="CHEBI:29105"/>
        <label>1</label>
    </ligand>
</feature>
<keyword evidence="4 10" id="KW-0863">Zinc-finger</keyword>
<feature type="binding site" evidence="9">
    <location>
        <position position="83"/>
    </location>
    <ligand>
        <name>Zn(2+)</name>
        <dbReference type="ChEBI" id="CHEBI:29105"/>
        <label>2</label>
    </ligand>
</feature>
<evidence type="ECO:0000313" key="13">
    <source>
        <dbReference type="Proteomes" id="UP000192596"/>
    </source>
</evidence>
<dbReference type="GO" id="GO:0005666">
    <property type="term" value="C:RNA polymerase III complex"/>
    <property type="evidence" value="ECO:0007669"/>
    <property type="project" value="TreeGrafter"/>
</dbReference>
<feature type="domain" description="TFIIS-type" evidence="11">
    <location>
        <begin position="79"/>
        <end position="121"/>
    </location>
</feature>
<dbReference type="InterPro" id="IPR012164">
    <property type="entry name" value="Rpa12/Rpb9/Rpc10/TFS"/>
</dbReference>
<protein>
    <recommendedName>
        <fullName evidence="8">DNA-directed RNA polymerase subunit</fullName>
    </recommendedName>
</protein>
<dbReference type="GO" id="GO:0006386">
    <property type="term" value="P:termination of RNA polymerase III transcription"/>
    <property type="evidence" value="ECO:0007669"/>
    <property type="project" value="UniProtKB-ARBA"/>
</dbReference>
<dbReference type="PIRSF" id="PIRSF005586">
    <property type="entry name" value="RNApol_RpoM"/>
    <property type="match status" value="1"/>
</dbReference>
<dbReference type="PANTHER" id="PTHR11239:SF12">
    <property type="entry name" value="DNA-DIRECTED RNA POLYMERASE III SUBUNIT RPC10"/>
    <property type="match status" value="1"/>
</dbReference>
<dbReference type="InterPro" id="IPR001222">
    <property type="entry name" value="Znf_TFIIS"/>
</dbReference>
<keyword evidence="7 8" id="KW-0539">Nucleus</keyword>
<dbReference type="InParanoid" id="A0A1V8SE99"/>
<dbReference type="FunFam" id="2.20.25.10:FF:000005">
    <property type="entry name" value="DNA-directed RNA polymerase subunit"/>
    <property type="match status" value="1"/>
</dbReference>
<dbReference type="Gene3D" id="2.20.25.10">
    <property type="match status" value="1"/>
</dbReference>
<keyword evidence="6 8" id="KW-0804">Transcription</keyword>
<feature type="binding site" evidence="9">
    <location>
        <position position="5"/>
    </location>
    <ligand>
        <name>Zn(2+)</name>
        <dbReference type="ChEBI" id="CHEBI:29105"/>
        <label>1</label>
    </ligand>
</feature>
<comment type="subcellular location">
    <subcellularLocation>
        <location evidence="1 8">Nucleus</location>
    </subcellularLocation>
</comment>
<feature type="binding site" evidence="9">
    <location>
        <position position="37"/>
    </location>
    <ligand>
        <name>Zn(2+)</name>
        <dbReference type="ChEBI" id="CHEBI:29105"/>
        <label>1</label>
    </ligand>
</feature>
<feature type="zinc finger region" description="C4-type" evidence="10">
    <location>
        <begin position="5"/>
        <end position="40"/>
    </location>
</feature>
<reference evidence="13" key="1">
    <citation type="submission" date="2017-03" db="EMBL/GenBank/DDBJ databases">
        <title>Genomes of endolithic fungi from Antarctica.</title>
        <authorList>
            <person name="Coleine C."/>
            <person name="Masonjones S."/>
            <person name="Stajich J.E."/>
        </authorList>
    </citation>
    <scope>NUCLEOTIDE SEQUENCE [LARGE SCALE GENOMIC DNA]</scope>
    <source>
        <strain evidence="13">CCFEE 5527</strain>
    </source>
</reference>
<dbReference type="PANTHER" id="PTHR11239">
    <property type="entry name" value="DNA-DIRECTED RNA POLYMERASE"/>
    <property type="match status" value="1"/>
</dbReference>
<proteinExistence type="inferred from homology"/>
<name>A0A1V8SE99_9PEZI</name>
<dbReference type="FunCoup" id="A0A1V8SE99">
    <property type="interactions" value="847"/>
</dbReference>
<dbReference type="GO" id="GO:0003676">
    <property type="term" value="F:nucleic acid binding"/>
    <property type="evidence" value="ECO:0007669"/>
    <property type="project" value="InterPro"/>
</dbReference>
<accession>A0A1V8SE99</accession>
<dbReference type="AlphaFoldDB" id="A0A1V8SE99"/>
<feature type="binding site" evidence="9">
    <location>
        <position position="113"/>
    </location>
    <ligand>
        <name>Zn(2+)</name>
        <dbReference type="ChEBI" id="CHEBI:29105"/>
        <label>2</label>
    </ligand>
</feature>
<dbReference type="SMART" id="SM00440">
    <property type="entry name" value="ZnF_C2C2"/>
    <property type="match status" value="1"/>
</dbReference>
<dbReference type="STRING" id="1507870.A0A1V8SE99"/>
<dbReference type="Pfam" id="PF01096">
    <property type="entry name" value="Zn_ribbon_TFIIS"/>
    <property type="match status" value="1"/>
</dbReference>
<comment type="similarity">
    <text evidence="8">Belongs to the archaeal rpoM/eukaryotic RPA12/RPB9/RPC11 RNA polymerase family.</text>
</comment>
<keyword evidence="2 8" id="KW-0240">DNA-directed RNA polymerase</keyword>
<evidence type="ECO:0000256" key="4">
    <source>
        <dbReference type="ARBA" id="ARBA00022771"/>
    </source>
</evidence>
<comment type="function">
    <text evidence="8">DNA-dependent RNA polymerase catalyzes the transcription of DNA into RNA using the four ribonucleoside triphosphates as substrates.</text>
</comment>
<dbReference type="GO" id="GO:0003899">
    <property type="term" value="F:DNA-directed RNA polymerase activity"/>
    <property type="evidence" value="ECO:0007669"/>
    <property type="project" value="InterPro"/>
</dbReference>
<feature type="binding site" evidence="9">
    <location>
        <position position="88"/>
    </location>
    <ligand>
        <name>Zn(2+)</name>
        <dbReference type="ChEBI" id="CHEBI:29105"/>
        <label>2</label>
    </ligand>
</feature>
<keyword evidence="13" id="KW-1185">Reference proteome</keyword>
<evidence type="ECO:0000256" key="9">
    <source>
        <dbReference type="PIRSR" id="PIRSR005586-1"/>
    </source>
</evidence>
<dbReference type="CDD" id="cd10509">
    <property type="entry name" value="Zn-ribbon_RPC11"/>
    <property type="match status" value="1"/>
</dbReference>
<organism evidence="12 13">
    <name type="scientific">Cryoendolithus antarcticus</name>
    <dbReference type="NCBI Taxonomy" id="1507870"/>
    <lineage>
        <taxon>Eukaryota</taxon>
        <taxon>Fungi</taxon>
        <taxon>Dikarya</taxon>
        <taxon>Ascomycota</taxon>
        <taxon>Pezizomycotina</taxon>
        <taxon>Dothideomycetes</taxon>
        <taxon>Dothideomycetidae</taxon>
        <taxon>Cladosporiales</taxon>
        <taxon>Cladosporiaceae</taxon>
        <taxon>Cryoendolithus</taxon>
    </lineage>
</organism>
<evidence type="ECO:0000256" key="7">
    <source>
        <dbReference type="ARBA" id="ARBA00023242"/>
    </source>
</evidence>
<dbReference type="OrthoDB" id="282152at2759"/>
<evidence type="ECO:0000256" key="10">
    <source>
        <dbReference type="PIRSR" id="PIRSR005586-2"/>
    </source>
</evidence>